<evidence type="ECO:0000256" key="4">
    <source>
        <dbReference type="ARBA" id="ARBA00022989"/>
    </source>
</evidence>
<keyword evidence="9" id="KW-1185">Reference proteome</keyword>
<comment type="subcellular location">
    <subcellularLocation>
        <location evidence="1">Membrane</location>
        <topology evidence="1">Multi-pass membrane protein</topology>
    </subcellularLocation>
</comment>
<evidence type="ECO:0000256" key="5">
    <source>
        <dbReference type="ARBA" id="ARBA00023136"/>
    </source>
</evidence>
<comment type="similarity">
    <text evidence="2">Belongs to the anion exchanger (TC 2.A.31.3) family.</text>
</comment>
<feature type="transmembrane region" description="Helical" evidence="6">
    <location>
        <begin position="82"/>
        <end position="101"/>
    </location>
</feature>
<evidence type="ECO:0000313" key="9">
    <source>
        <dbReference type="Proteomes" id="UP000596660"/>
    </source>
</evidence>
<evidence type="ECO:0000313" key="8">
    <source>
        <dbReference type="EnsemblPlants" id="AUR62006474-RA:cds"/>
    </source>
</evidence>
<keyword evidence="3 6" id="KW-0812">Transmembrane</keyword>
<dbReference type="Gramene" id="AUR62006474-RA">
    <property type="protein sequence ID" value="AUR62006474-RA:cds"/>
    <property type="gene ID" value="AUR62006474"/>
</dbReference>
<keyword evidence="5 6" id="KW-0472">Membrane</keyword>
<dbReference type="GO" id="GO:0050801">
    <property type="term" value="P:monoatomic ion homeostasis"/>
    <property type="evidence" value="ECO:0007669"/>
    <property type="project" value="TreeGrafter"/>
</dbReference>
<evidence type="ECO:0000256" key="2">
    <source>
        <dbReference type="ARBA" id="ARBA00006262"/>
    </source>
</evidence>
<dbReference type="PANTHER" id="PTHR11453:SF131">
    <property type="entry name" value="BORON TRANSPORTER 7-RELATED"/>
    <property type="match status" value="1"/>
</dbReference>
<dbReference type="EnsemblPlants" id="AUR62006474-RA">
    <property type="protein sequence ID" value="AUR62006474-RA:cds"/>
    <property type="gene ID" value="AUR62006474"/>
</dbReference>
<dbReference type="Proteomes" id="UP000596660">
    <property type="component" value="Unplaced"/>
</dbReference>
<reference evidence="8" key="1">
    <citation type="journal article" date="2017" name="Nature">
        <title>The genome of Chenopodium quinoa.</title>
        <authorList>
            <person name="Jarvis D.E."/>
            <person name="Ho Y.S."/>
            <person name="Lightfoot D.J."/>
            <person name="Schmoeckel S.M."/>
            <person name="Li B."/>
            <person name="Borm T.J.A."/>
            <person name="Ohyanagi H."/>
            <person name="Mineta K."/>
            <person name="Michell C.T."/>
            <person name="Saber N."/>
            <person name="Kharbatia N.M."/>
            <person name="Rupper R.R."/>
            <person name="Sharp A.R."/>
            <person name="Dally N."/>
            <person name="Boughton B.A."/>
            <person name="Woo Y.H."/>
            <person name="Gao G."/>
            <person name="Schijlen E.G.W.M."/>
            <person name="Guo X."/>
            <person name="Momin A.A."/>
            <person name="Negrao S."/>
            <person name="Al-Babili S."/>
            <person name="Gehring C."/>
            <person name="Roessner U."/>
            <person name="Jung C."/>
            <person name="Murphy K."/>
            <person name="Arold S.T."/>
            <person name="Gojobori T."/>
            <person name="van der Linden C.G."/>
            <person name="van Loo E.N."/>
            <person name="Jellen E.N."/>
            <person name="Maughan P.J."/>
            <person name="Tester M."/>
        </authorList>
    </citation>
    <scope>NUCLEOTIDE SEQUENCE [LARGE SCALE GENOMIC DNA]</scope>
    <source>
        <strain evidence="8">cv. PI 614886</strain>
    </source>
</reference>
<dbReference type="InterPro" id="IPR011531">
    <property type="entry name" value="HCO3_transpt-like_TM_dom"/>
</dbReference>
<feature type="transmembrane region" description="Helical" evidence="6">
    <location>
        <begin position="122"/>
        <end position="141"/>
    </location>
</feature>
<dbReference type="PANTHER" id="PTHR11453">
    <property type="entry name" value="ANION EXCHANGE PROTEIN"/>
    <property type="match status" value="1"/>
</dbReference>
<reference evidence="8" key="2">
    <citation type="submission" date="2021-03" db="UniProtKB">
        <authorList>
            <consortium name="EnsemblPlants"/>
        </authorList>
    </citation>
    <scope>IDENTIFICATION</scope>
</reference>
<proteinExistence type="inferred from homology"/>
<evidence type="ECO:0000256" key="6">
    <source>
        <dbReference type="SAM" id="Phobius"/>
    </source>
</evidence>
<name>A0A803L3N5_CHEQI</name>
<dbReference type="GO" id="GO:0005886">
    <property type="term" value="C:plasma membrane"/>
    <property type="evidence" value="ECO:0007669"/>
    <property type="project" value="TreeGrafter"/>
</dbReference>
<dbReference type="AlphaFoldDB" id="A0A803L3N5"/>
<dbReference type="GO" id="GO:0005452">
    <property type="term" value="F:solute:inorganic anion antiporter activity"/>
    <property type="evidence" value="ECO:0007669"/>
    <property type="project" value="InterPro"/>
</dbReference>
<evidence type="ECO:0000256" key="1">
    <source>
        <dbReference type="ARBA" id="ARBA00004141"/>
    </source>
</evidence>
<organism evidence="8 9">
    <name type="scientific">Chenopodium quinoa</name>
    <name type="common">Quinoa</name>
    <dbReference type="NCBI Taxonomy" id="63459"/>
    <lineage>
        <taxon>Eukaryota</taxon>
        <taxon>Viridiplantae</taxon>
        <taxon>Streptophyta</taxon>
        <taxon>Embryophyta</taxon>
        <taxon>Tracheophyta</taxon>
        <taxon>Spermatophyta</taxon>
        <taxon>Magnoliopsida</taxon>
        <taxon>eudicotyledons</taxon>
        <taxon>Gunneridae</taxon>
        <taxon>Pentapetalae</taxon>
        <taxon>Caryophyllales</taxon>
        <taxon>Chenopodiaceae</taxon>
        <taxon>Chenopodioideae</taxon>
        <taxon>Atripliceae</taxon>
        <taxon>Chenopodium</taxon>
    </lineage>
</organism>
<dbReference type="Pfam" id="PF00955">
    <property type="entry name" value="HCO3_cotransp"/>
    <property type="match status" value="1"/>
</dbReference>
<evidence type="ECO:0000259" key="7">
    <source>
        <dbReference type="Pfam" id="PF00955"/>
    </source>
</evidence>
<accession>A0A803L3N5</accession>
<feature type="domain" description="Bicarbonate transporter-like transmembrane" evidence="7">
    <location>
        <begin position="67"/>
        <end position="167"/>
    </location>
</feature>
<sequence length="374" mass="42398">MFLHKAQALAWEFSPAKTNLLLSLSPSSPTIRWEPLPPPPPPGFLKLNVDTSFMESTKPTGIAGILRNEQGFGYMDMTKVPIFYILAASIPAIMIAGLYFFDHSVASQMAQQDEFNLRKPSSFHYDLFLLGFMTLICRLLGLPPCNGVLPQAPMHTKSLAVLKRQEAVVAKELKGLKEVVMTQGGYVKKFDPAKHIDAPLPIRLEQFLSSNRYLHQSCGDTSVGAVGAFMSLVSLPGNQFWERLPLLLVARKRRYKVLEDNHGSYLESVPFKEYMLPKLFPSEYLQELDAAEYEEVIGAPWMPVNSGERLNVFIKDCLAEYQEIICSPEHMPTVVSFYFPTLYCYTREVPRNTCDELQSVDYRNGFYLLRTVYL</sequence>
<dbReference type="GO" id="GO:0006820">
    <property type="term" value="P:monoatomic anion transport"/>
    <property type="evidence" value="ECO:0007669"/>
    <property type="project" value="InterPro"/>
</dbReference>
<keyword evidence="4 6" id="KW-1133">Transmembrane helix</keyword>
<protein>
    <recommendedName>
        <fullName evidence="7">Bicarbonate transporter-like transmembrane domain-containing protein</fullName>
    </recommendedName>
</protein>
<dbReference type="InterPro" id="IPR003020">
    <property type="entry name" value="HCO3_transpt_euk"/>
</dbReference>
<evidence type="ECO:0000256" key="3">
    <source>
        <dbReference type="ARBA" id="ARBA00022692"/>
    </source>
</evidence>